<dbReference type="AlphaFoldDB" id="A0A5Q0P363"/>
<dbReference type="EMBL" id="WITK01000002">
    <property type="protein sequence ID" value="MQW91214.1"/>
    <property type="molecule type" value="Genomic_DNA"/>
</dbReference>
<gene>
    <name evidence="3" type="ORF">GFH30_07450</name>
    <name evidence="2" type="ORF">GHJ48_02155</name>
</gene>
<dbReference type="EMBL" id="CP045650">
    <property type="protein sequence ID" value="QGA11234.1"/>
    <property type="molecule type" value="Genomic_DNA"/>
</dbReference>
<reference evidence="4 5" key="1">
    <citation type="submission" date="2019-10" db="EMBL/GenBank/DDBJ databases">
        <authorList>
            <person name="Dong K."/>
        </authorList>
    </citation>
    <scope>NUCLEOTIDE SEQUENCE [LARGE SCALE GENOMIC DNA]</scope>
    <source>
        <strain evidence="4">dk386</strain>
        <strain evidence="3">Dk386</strain>
        <strain evidence="5">dk771</strain>
        <strain evidence="2">Dk771</strain>
    </source>
</reference>
<keyword evidence="4" id="KW-1185">Reference proteome</keyword>
<evidence type="ECO:0000313" key="3">
    <source>
        <dbReference type="EMBL" id="QGA11234.1"/>
    </source>
</evidence>
<feature type="domain" description="DUF403" evidence="1">
    <location>
        <begin position="7"/>
        <end position="151"/>
    </location>
</feature>
<evidence type="ECO:0000313" key="4">
    <source>
        <dbReference type="Proteomes" id="UP000327478"/>
    </source>
</evidence>
<protein>
    <recommendedName>
        <fullName evidence="1">DUF403 domain-containing protein</fullName>
    </recommendedName>
</protein>
<evidence type="ECO:0000259" key="1">
    <source>
        <dbReference type="Pfam" id="PF04168"/>
    </source>
</evidence>
<proteinExistence type="predicted"/>
<accession>A0A5Q0P363</accession>
<name>A0A5Q0P363_9GAMM</name>
<evidence type="ECO:0000313" key="2">
    <source>
        <dbReference type="EMBL" id="MQW91214.1"/>
    </source>
</evidence>
<dbReference type="RefSeq" id="WP_153371626.1">
    <property type="nucleotide sequence ID" value="NZ_CP045650.1"/>
</dbReference>
<dbReference type="Proteomes" id="UP000480556">
    <property type="component" value="Unassembled WGS sequence"/>
</dbReference>
<sequence length="200" mass="22646">MVLLNSNAQHIFWLGRYLARTQFLCAHFPFAKDEDAIAYAHAFCLPAFDASSLNALVLDTTQPASFTQQFQTAKANIHELRGVLSASAYAELIQLIRNADQNTGYICDVVNDCQDVLEAESADLFLFFSLGQCLEQLDHALRFNEASHVTVAKIDDVVDTLVGMGWSNLQEYWQKLRAAPDLMHFYQFSDYIHHMFEAEV</sequence>
<dbReference type="Proteomes" id="UP000327478">
    <property type="component" value="Chromosome"/>
</dbReference>
<dbReference type="Pfam" id="PF04168">
    <property type="entry name" value="Alpha-E"/>
    <property type="match status" value="1"/>
</dbReference>
<evidence type="ECO:0000313" key="5">
    <source>
        <dbReference type="Proteomes" id="UP000480556"/>
    </source>
</evidence>
<organism evidence="2 5">
    <name type="scientific">Acinetobacter wanghuae</name>
    <dbReference type="NCBI Taxonomy" id="2662362"/>
    <lineage>
        <taxon>Bacteria</taxon>
        <taxon>Pseudomonadati</taxon>
        <taxon>Pseudomonadota</taxon>
        <taxon>Gammaproteobacteria</taxon>
        <taxon>Moraxellales</taxon>
        <taxon>Moraxellaceae</taxon>
        <taxon>Acinetobacter</taxon>
    </lineage>
</organism>
<dbReference type="InterPro" id="IPR007296">
    <property type="entry name" value="DUF403"/>
</dbReference>